<organism evidence="4 5">
    <name type="scientific">Mumia zhuanghuii</name>
    <dbReference type="NCBI Taxonomy" id="2585211"/>
    <lineage>
        <taxon>Bacteria</taxon>
        <taxon>Bacillati</taxon>
        <taxon>Actinomycetota</taxon>
        <taxon>Actinomycetes</taxon>
        <taxon>Propionibacteriales</taxon>
        <taxon>Nocardioidaceae</taxon>
        <taxon>Mumia</taxon>
    </lineage>
</organism>
<dbReference type="CDD" id="cd04301">
    <property type="entry name" value="NAT_SF"/>
    <property type="match status" value="1"/>
</dbReference>
<dbReference type="InterPro" id="IPR016181">
    <property type="entry name" value="Acyl_CoA_acyltransferase"/>
</dbReference>
<dbReference type="Pfam" id="PF00583">
    <property type="entry name" value="Acetyltransf_1"/>
    <property type="match status" value="1"/>
</dbReference>
<protein>
    <submittedName>
        <fullName evidence="4">GNAT family N-acetyltransferase</fullName>
    </submittedName>
</protein>
<evidence type="ECO:0000256" key="2">
    <source>
        <dbReference type="ARBA" id="ARBA00023315"/>
    </source>
</evidence>
<evidence type="ECO:0000313" key="5">
    <source>
        <dbReference type="Proteomes" id="UP000307768"/>
    </source>
</evidence>
<dbReference type="GO" id="GO:0016747">
    <property type="term" value="F:acyltransferase activity, transferring groups other than amino-acyl groups"/>
    <property type="evidence" value="ECO:0007669"/>
    <property type="project" value="InterPro"/>
</dbReference>
<evidence type="ECO:0000259" key="3">
    <source>
        <dbReference type="PROSITE" id="PS51186"/>
    </source>
</evidence>
<dbReference type="OrthoDB" id="2639622at2"/>
<keyword evidence="1 4" id="KW-0808">Transferase</keyword>
<dbReference type="SUPFAM" id="SSF55729">
    <property type="entry name" value="Acyl-CoA N-acyltransferases (Nat)"/>
    <property type="match status" value="1"/>
</dbReference>
<dbReference type="Gene3D" id="3.40.630.30">
    <property type="match status" value="1"/>
</dbReference>
<reference evidence="4 5" key="1">
    <citation type="submission" date="2019-09" db="EMBL/GenBank/DDBJ databases">
        <title>Mumia zhuanghuii sp. nov. isolated from the intestinal contents of plateau pika (Ochotona curzoniae) in the Qinghai-Tibet plateau of China.</title>
        <authorList>
            <person name="Tian Z."/>
        </authorList>
    </citation>
    <scope>NUCLEOTIDE SEQUENCE [LARGE SCALE GENOMIC DNA]</scope>
    <source>
        <strain evidence="5">350</strain>
    </source>
</reference>
<feature type="domain" description="N-acetyltransferase" evidence="3">
    <location>
        <begin position="4"/>
        <end position="140"/>
    </location>
</feature>
<dbReference type="PROSITE" id="PS51186">
    <property type="entry name" value="GNAT"/>
    <property type="match status" value="1"/>
</dbReference>
<evidence type="ECO:0000313" key="4">
    <source>
        <dbReference type="EMBL" id="KAA1422429.1"/>
    </source>
</evidence>
<gene>
    <name evidence="4" type="ORF">FE697_014880</name>
</gene>
<keyword evidence="2" id="KW-0012">Acyltransferase</keyword>
<dbReference type="EMBL" id="VDFQ02000004">
    <property type="protein sequence ID" value="KAA1422429.1"/>
    <property type="molecule type" value="Genomic_DNA"/>
</dbReference>
<comment type="caution">
    <text evidence="4">The sequence shown here is derived from an EMBL/GenBank/DDBJ whole genome shotgun (WGS) entry which is preliminary data.</text>
</comment>
<dbReference type="InterPro" id="IPR000182">
    <property type="entry name" value="GNAT_dom"/>
</dbReference>
<proteinExistence type="predicted"/>
<sequence length="140" mass="15665">MADLSIRPARQHEATALIAFWEAAGENDARPVDTEDAVRRLMARDAEALVVAERAEEIVGSLIVGWDGWRFHLYRLAVGPEARRSGVARRLVAHAQERAREVGAGRIDAMVLEGNALGAAFWESCGFHVQEDWRRWVHPL</sequence>
<evidence type="ECO:0000256" key="1">
    <source>
        <dbReference type="ARBA" id="ARBA00022679"/>
    </source>
</evidence>
<dbReference type="InterPro" id="IPR050832">
    <property type="entry name" value="Bact_Acetyltransf"/>
</dbReference>
<dbReference type="PANTHER" id="PTHR43877">
    <property type="entry name" value="AMINOALKYLPHOSPHONATE N-ACETYLTRANSFERASE-RELATED-RELATED"/>
    <property type="match status" value="1"/>
</dbReference>
<dbReference type="Proteomes" id="UP000307768">
    <property type="component" value="Unassembled WGS sequence"/>
</dbReference>
<name>A0A5Q6RWJ5_9ACTN</name>
<accession>A0A5Q6RWJ5</accession>
<dbReference type="RefSeq" id="WP_149770380.1">
    <property type="nucleotide sequence ID" value="NZ_VDFQ02000004.1"/>
</dbReference>
<dbReference type="AlphaFoldDB" id="A0A5Q6RWJ5"/>